<accession>A0A4Z0A5X3</accession>
<proteinExistence type="predicted"/>
<reference evidence="1 2" key="1">
    <citation type="submission" date="2019-02" db="EMBL/GenBank/DDBJ databases">
        <title>Genome sequencing of the rare red list fungi Hericium alpestre (H. flagellum).</title>
        <authorList>
            <person name="Buettner E."/>
            <person name="Kellner H."/>
        </authorList>
    </citation>
    <scope>NUCLEOTIDE SEQUENCE [LARGE SCALE GENOMIC DNA]</scope>
    <source>
        <strain evidence="1 2">DSM 108284</strain>
    </source>
</reference>
<dbReference type="AlphaFoldDB" id="A0A4Z0A5X3"/>
<organism evidence="1 2">
    <name type="scientific">Hericium alpestre</name>
    <dbReference type="NCBI Taxonomy" id="135208"/>
    <lineage>
        <taxon>Eukaryota</taxon>
        <taxon>Fungi</taxon>
        <taxon>Dikarya</taxon>
        <taxon>Basidiomycota</taxon>
        <taxon>Agaricomycotina</taxon>
        <taxon>Agaricomycetes</taxon>
        <taxon>Russulales</taxon>
        <taxon>Hericiaceae</taxon>
        <taxon>Hericium</taxon>
    </lineage>
</organism>
<dbReference type="EMBL" id="SFCI01000178">
    <property type="protein sequence ID" value="TFY81743.1"/>
    <property type="molecule type" value="Genomic_DNA"/>
</dbReference>
<keyword evidence="2" id="KW-1185">Reference proteome</keyword>
<dbReference type="OrthoDB" id="3317715at2759"/>
<protein>
    <submittedName>
        <fullName evidence="1">Uncharacterized protein</fullName>
    </submittedName>
</protein>
<sequence>MHDRFSLDVIDRILIHITELKTLNSALVVSKHTHRAFSTRPRSILTAVLRNENPECWPAVVRFIHYKTTGELLEDEAHAEKVLIDGKGIGCYWALDPFVNDWVEMFQTRYTIKHDLSATQFNAVSRALYRLWLYQACFGKTWSQWVRGKKDEVAQQPVIVEINPQKKYGPLYAERTYFLAEFLRKEQYGELAIIFRFVQREAVQWLSRGGLWGAYSEEVWEVALELLARELDEIVEILQGYRTFYDSVAVSLDVVQEQFLVSALPLDCGDLHPEIIILGDDHLCFTQCDLCRNTGKYIWHAFNRMYIGAWWGTPIEFSERFMNYSSSLVDAIDEHSEGLSIIDTLVDDVLRREDSNLWDKLICETCMSGLLDKHLTDCWRARRASYGCPEDSSSDDGRDL</sequence>
<gene>
    <name evidence="1" type="ORF">EWM64_g2265</name>
</gene>
<dbReference type="Proteomes" id="UP000298061">
    <property type="component" value="Unassembled WGS sequence"/>
</dbReference>
<comment type="caution">
    <text evidence="1">The sequence shown here is derived from an EMBL/GenBank/DDBJ whole genome shotgun (WGS) entry which is preliminary data.</text>
</comment>
<evidence type="ECO:0000313" key="1">
    <source>
        <dbReference type="EMBL" id="TFY81743.1"/>
    </source>
</evidence>
<name>A0A4Z0A5X3_9AGAM</name>
<evidence type="ECO:0000313" key="2">
    <source>
        <dbReference type="Proteomes" id="UP000298061"/>
    </source>
</evidence>